<dbReference type="AlphaFoldDB" id="A0A553UZ52"/>
<protein>
    <submittedName>
        <fullName evidence="1">Uncharacterized protein</fullName>
    </submittedName>
</protein>
<gene>
    <name evidence="1" type="ORF">FNU79_09935</name>
</gene>
<evidence type="ECO:0000313" key="1">
    <source>
        <dbReference type="EMBL" id="TSA85504.1"/>
    </source>
</evidence>
<comment type="caution">
    <text evidence="1">The sequence shown here is derived from an EMBL/GenBank/DDBJ whole genome shotgun (WGS) entry which is preliminary data.</text>
</comment>
<organism evidence="1 2">
    <name type="scientific">Deinococcus detaillensis</name>
    <dbReference type="NCBI Taxonomy" id="2592048"/>
    <lineage>
        <taxon>Bacteria</taxon>
        <taxon>Thermotogati</taxon>
        <taxon>Deinococcota</taxon>
        <taxon>Deinococci</taxon>
        <taxon>Deinococcales</taxon>
        <taxon>Deinococcaceae</taxon>
        <taxon>Deinococcus</taxon>
    </lineage>
</organism>
<sequence length="67" mass="7451">MSLLAVTGADSGMKLTMLRAKNIEVVWAEYFRVGWRLTLPVLLANFTALAVLNAKTRQAKLSTWDTP</sequence>
<evidence type="ECO:0000313" key="2">
    <source>
        <dbReference type="Proteomes" id="UP000316092"/>
    </source>
</evidence>
<reference evidence="1 2" key="1">
    <citation type="submission" date="2019-07" db="EMBL/GenBank/DDBJ databases">
        <title>Deinococcus detaillus sp. nov., isolated from humus soil in Antarctica.</title>
        <authorList>
            <person name="Zhang K."/>
        </authorList>
    </citation>
    <scope>NUCLEOTIDE SEQUENCE [LARGE SCALE GENOMIC DNA]</scope>
    <source>
        <strain evidence="1 2">H1</strain>
    </source>
</reference>
<keyword evidence="2" id="KW-1185">Reference proteome</keyword>
<accession>A0A553UZ52</accession>
<dbReference type="Proteomes" id="UP000316092">
    <property type="component" value="Unassembled WGS sequence"/>
</dbReference>
<proteinExistence type="predicted"/>
<name>A0A553UZ52_9DEIO</name>
<dbReference type="EMBL" id="VKDB01000009">
    <property type="protein sequence ID" value="TSA85504.1"/>
    <property type="molecule type" value="Genomic_DNA"/>
</dbReference>